<dbReference type="AlphaFoldDB" id="A0AA38T2I1"/>
<protein>
    <submittedName>
        <fullName evidence="2">Uncharacterized protein</fullName>
    </submittedName>
</protein>
<evidence type="ECO:0000313" key="2">
    <source>
        <dbReference type="EMBL" id="KAJ9543008.1"/>
    </source>
</evidence>
<gene>
    <name evidence="2" type="ORF">OSB04_022715</name>
</gene>
<keyword evidence="3" id="KW-1185">Reference proteome</keyword>
<feature type="region of interest" description="Disordered" evidence="1">
    <location>
        <begin position="77"/>
        <end position="122"/>
    </location>
</feature>
<feature type="region of interest" description="Disordered" evidence="1">
    <location>
        <begin position="1"/>
        <end position="33"/>
    </location>
</feature>
<accession>A0AA38T2I1</accession>
<dbReference type="Proteomes" id="UP001172457">
    <property type="component" value="Chromosome 6"/>
</dbReference>
<name>A0AA38T2I1_9ASTR</name>
<proteinExistence type="predicted"/>
<feature type="compositionally biased region" description="Gly residues" evidence="1">
    <location>
        <begin position="100"/>
        <end position="122"/>
    </location>
</feature>
<comment type="caution">
    <text evidence="2">The sequence shown here is derived from an EMBL/GenBank/DDBJ whole genome shotgun (WGS) entry which is preliminary data.</text>
</comment>
<reference evidence="2" key="1">
    <citation type="submission" date="2023-03" db="EMBL/GenBank/DDBJ databases">
        <title>Chromosome-scale reference genome and RAD-based genetic map of yellow starthistle (Centaurea solstitialis) reveal putative structural variation and QTLs associated with invader traits.</title>
        <authorList>
            <person name="Reatini B."/>
            <person name="Cang F.A."/>
            <person name="Jiang Q."/>
            <person name="Mckibben M.T.W."/>
            <person name="Barker M.S."/>
            <person name="Rieseberg L.H."/>
            <person name="Dlugosch K.M."/>
        </authorList>
    </citation>
    <scope>NUCLEOTIDE SEQUENCE</scope>
    <source>
        <strain evidence="2">CAN-66</strain>
        <tissue evidence="2">Leaf</tissue>
    </source>
</reference>
<evidence type="ECO:0000256" key="1">
    <source>
        <dbReference type="SAM" id="MobiDB-lite"/>
    </source>
</evidence>
<feature type="region of interest" description="Disordered" evidence="1">
    <location>
        <begin position="136"/>
        <end position="173"/>
    </location>
</feature>
<feature type="compositionally biased region" description="Acidic residues" evidence="1">
    <location>
        <begin position="163"/>
        <end position="173"/>
    </location>
</feature>
<sequence>MEGGKIIERGEEERIGSKRGRDEKGKMGRLEKRPSGMVVVEEYSGDEMINGVKYEEKKISSGGGGEGLFNQLITNLVGSPKSNGSVKTDVFEAGSEKKNGGGGGGSDGDVGGGGGGGGGGSGGGVINNLISNIFSSNGGGGGGEEVVEKEGGGGGEVVVEGGEKDDDDGGEDAIDNIVAKLPRTLSEDTVPVPATDEASILLHSIIHD</sequence>
<dbReference type="EMBL" id="JARYMX010000006">
    <property type="protein sequence ID" value="KAJ9543008.1"/>
    <property type="molecule type" value="Genomic_DNA"/>
</dbReference>
<evidence type="ECO:0000313" key="3">
    <source>
        <dbReference type="Proteomes" id="UP001172457"/>
    </source>
</evidence>
<organism evidence="2 3">
    <name type="scientific">Centaurea solstitialis</name>
    <name type="common">yellow star-thistle</name>
    <dbReference type="NCBI Taxonomy" id="347529"/>
    <lineage>
        <taxon>Eukaryota</taxon>
        <taxon>Viridiplantae</taxon>
        <taxon>Streptophyta</taxon>
        <taxon>Embryophyta</taxon>
        <taxon>Tracheophyta</taxon>
        <taxon>Spermatophyta</taxon>
        <taxon>Magnoliopsida</taxon>
        <taxon>eudicotyledons</taxon>
        <taxon>Gunneridae</taxon>
        <taxon>Pentapetalae</taxon>
        <taxon>asterids</taxon>
        <taxon>campanulids</taxon>
        <taxon>Asterales</taxon>
        <taxon>Asteraceae</taxon>
        <taxon>Carduoideae</taxon>
        <taxon>Cardueae</taxon>
        <taxon>Centaureinae</taxon>
        <taxon>Centaurea</taxon>
    </lineage>
</organism>
<feature type="compositionally biased region" description="Polar residues" evidence="1">
    <location>
        <begin position="77"/>
        <end position="86"/>
    </location>
</feature>